<proteinExistence type="predicted"/>
<dbReference type="OrthoDB" id="106945at2759"/>
<evidence type="ECO:0000313" key="2">
    <source>
        <dbReference type="Proteomes" id="UP000252519"/>
    </source>
</evidence>
<name>A0A368G9H7_ANCCA</name>
<keyword evidence="2" id="KW-1185">Reference proteome</keyword>
<dbReference type="Gene3D" id="3.30.420.10">
    <property type="entry name" value="Ribonuclease H-like superfamily/Ribonuclease H"/>
    <property type="match status" value="1"/>
</dbReference>
<accession>A0A368G9H7</accession>
<dbReference type="EMBL" id="JOJR01000252">
    <property type="protein sequence ID" value="RCN41046.1"/>
    <property type="molecule type" value="Genomic_DNA"/>
</dbReference>
<organism evidence="1 2">
    <name type="scientific">Ancylostoma caninum</name>
    <name type="common">Dog hookworm</name>
    <dbReference type="NCBI Taxonomy" id="29170"/>
    <lineage>
        <taxon>Eukaryota</taxon>
        <taxon>Metazoa</taxon>
        <taxon>Ecdysozoa</taxon>
        <taxon>Nematoda</taxon>
        <taxon>Chromadorea</taxon>
        <taxon>Rhabditida</taxon>
        <taxon>Rhabditina</taxon>
        <taxon>Rhabditomorpha</taxon>
        <taxon>Strongyloidea</taxon>
        <taxon>Ancylostomatidae</taxon>
        <taxon>Ancylostomatinae</taxon>
        <taxon>Ancylostoma</taxon>
    </lineage>
</organism>
<gene>
    <name evidence="1" type="ORF">ANCCAN_12991</name>
</gene>
<dbReference type="InterPro" id="IPR036397">
    <property type="entry name" value="RNaseH_sf"/>
</dbReference>
<sequence>MFSRHNFGGGDWTRPNTRKCWEGICSFFERCTAPFSRFSPRQLCCPRASFKKNWLQEHYVYTVNWRACLSDCNQVKNMWGIIVRHVYRNKEQYSTVDDLRAVILDVWDQIGDNATQNLVKSMPLRTFEVIYNDGGAIDY</sequence>
<dbReference type="Proteomes" id="UP000252519">
    <property type="component" value="Unassembled WGS sequence"/>
</dbReference>
<dbReference type="AlphaFoldDB" id="A0A368G9H7"/>
<evidence type="ECO:0000313" key="1">
    <source>
        <dbReference type="EMBL" id="RCN41046.1"/>
    </source>
</evidence>
<reference evidence="1 2" key="1">
    <citation type="submission" date="2014-10" db="EMBL/GenBank/DDBJ databases">
        <title>Draft genome of the hookworm Ancylostoma caninum.</title>
        <authorList>
            <person name="Mitreva M."/>
        </authorList>
    </citation>
    <scope>NUCLEOTIDE SEQUENCE [LARGE SCALE GENOMIC DNA]</scope>
    <source>
        <strain evidence="1 2">Baltimore</strain>
    </source>
</reference>
<dbReference type="STRING" id="29170.A0A368G9H7"/>
<dbReference type="GO" id="GO:0003676">
    <property type="term" value="F:nucleic acid binding"/>
    <property type="evidence" value="ECO:0007669"/>
    <property type="project" value="InterPro"/>
</dbReference>
<protein>
    <submittedName>
        <fullName evidence="1">Uncharacterized protein</fullName>
    </submittedName>
</protein>
<comment type="caution">
    <text evidence="1">The sequence shown here is derived from an EMBL/GenBank/DDBJ whole genome shotgun (WGS) entry which is preliminary data.</text>
</comment>